<keyword evidence="2 5" id="KW-0808">Transferase</keyword>
<dbReference type="GO" id="GO:0005829">
    <property type="term" value="C:cytosol"/>
    <property type="evidence" value="ECO:0007669"/>
    <property type="project" value="TreeGrafter"/>
</dbReference>
<reference evidence="5" key="1">
    <citation type="submission" date="2023-02" db="EMBL/GenBank/DDBJ databases">
        <title>Mating type loci evolution in Malassezia.</title>
        <authorList>
            <person name="Coelho M.A."/>
        </authorList>
    </citation>
    <scope>NUCLEOTIDE SEQUENCE</scope>
    <source>
        <strain evidence="5">CBS 14136</strain>
    </source>
</reference>
<dbReference type="AlphaFoldDB" id="A0AAF0JD90"/>
<dbReference type="GO" id="GO:0000162">
    <property type="term" value="P:L-tryptophan biosynthetic process"/>
    <property type="evidence" value="ECO:0007669"/>
    <property type="project" value="InterPro"/>
</dbReference>
<dbReference type="PANTHER" id="PTHR43285:SF2">
    <property type="entry name" value="ANTHRANILATE PHOSPHORIBOSYLTRANSFERASE"/>
    <property type="match status" value="1"/>
</dbReference>
<evidence type="ECO:0000256" key="1">
    <source>
        <dbReference type="ARBA" id="ARBA00022676"/>
    </source>
</evidence>
<keyword evidence="1 5" id="KW-0328">Glycosyltransferase</keyword>
<name>A0AAF0JD90_9BASI</name>
<dbReference type="EC" id="2.4.2.18" evidence="5"/>
<keyword evidence="6" id="KW-1185">Reference proteome</keyword>
<proteinExistence type="predicted"/>
<organism evidence="5 6">
    <name type="scientific">Malassezia psittaci</name>
    <dbReference type="NCBI Taxonomy" id="1821823"/>
    <lineage>
        <taxon>Eukaryota</taxon>
        <taxon>Fungi</taxon>
        <taxon>Dikarya</taxon>
        <taxon>Basidiomycota</taxon>
        <taxon>Ustilaginomycotina</taxon>
        <taxon>Malasseziomycetes</taxon>
        <taxon>Malasseziales</taxon>
        <taxon>Malasseziaceae</taxon>
        <taxon>Malassezia</taxon>
    </lineage>
</organism>
<feature type="signal peptide" evidence="3">
    <location>
        <begin position="1"/>
        <end position="27"/>
    </location>
</feature>
<keyword evidence="3" id="KW-0732">Signal</keyword>
<dbReference type="Proteomes" id="UP001214628">
    <property type="component" value="Chromosome 1"/>
</dbReference>
<dbReference type="NCBIfam" id="TIGR01245">
    <property type="entry name" value="trpD"/>
    <property type="match status" value="1"/>
</dbReference>
<dbReference type="EMBL" id="CP118375">
    <property type="protein sequence ID" value="WFD42165.1"/>
    <property type="molecule type" value="Genomic_DNA"/>
</dbReference>
<dbReference type="PANTHER" id="PTHR43285">
    <property type="entry name" value="ANTHRANILATE PHOSPHORIBOSYLTRANSFERASE"/>
    <property type="match status" value="1"/>
</dbReference>
<evidence type="ECO:0000256" key="2">
    <source>
        <dbReference type="ARBA" id="ARBA00022679"/>
    </source>
</evidence>
<evidence type="ECO:0000256" key="3">
    <source>
        <dbReference type="SAM" id="SignalP"/>
    </source>
</evidence>
<dbReference type="InterPro" id="IPR005940">
    <property type="entry name" value="Anthranilate_Pribosyl_Tfrase"/>
</dbReference>
<evidence type="ECO:0000313" key="5">
    <source>
        <dbReference type="EMBL" id="WFD42165.1"/>
    </source>
</evidence>
<dbReference type="Gene3D" id="3.40.1030.10">
    <property type="entry name" value="Nucleoside phosphorylase/phosphoribosyltransferase catalytic domain"/>
    <property type="match status" value="1"/>
</dbReference>
<dbReference type="InterPro" id="IPR035902">
    <property type="entry name" value="Nuc_phospho_transferase"/>
</dbReference>
<feature type="domain" description="Glycosyl transferase family 3" evidence="4">
    <location>
        <begin position="112"/>
        <end position="321"/>
    </location>
</feature>
<protein>
    <submittedName>
        <fullName evidence="5">Anthranilate phosphoribosyltransferase</fullName>
        <ecNumber evidence="5">2.4.2.18</ecNumber>
    </submittedName>
</protein>
<dbReference type="GO" id="GO:0004048">
    <property type="term" value="F:anthranilate phosphoribosyltransferase activity"/>
    <property type="evidence" value="ECO:0007669"/>
    <property type="project" value="UniProtKB-EC"/>
</dbReference>
<sequence length="413" mass="43517">MVGAQASFKRLLAQLVLSIPVPTPASGKFRDPADGLSHEQLEQLLSYLTDVEFTSEPKNHAAIGSALTALRITGLDTASSTLCYMRKALLDLSQPINLPTVQPSGASTYAGFVDMVGTGGDGQDTFNVSTTASFVAAGVEGMRVCKHGGKASSSTSGSAELLISLGIPLLDVGPEDLGILLQELNCTFLFAPKFHSAMAPLAPIRASLGFPTLFNILGPLINPARPSRGVYGVHSSGLGQTYAEALRLAGMEHVWVCCGQEGLDEISPAGPTDVWEVKDQTITHRVISPEDFGLPKHDLKHVCCGTAAQNAAVVIHLFTNANVPDDGPLKEPLSITAECPSMNLAPIPAGVNLRAIYDYTLLQAASALYVAGFGEGDLKKCTQLARASISDGHALDSLRTLRIAMEKARARTN</sequence>
<evidence type="ECO:0000259" key="4">
    <source>
        <dbReference type="Pfam" id="PF00591"/>
    </source>
</evidence>
<dbReference type="InterPro" id="IPR000312">
    <property type="entry name" value="Glycosyl_Trfase_fam3"/>
</dbReference>
<gene>
    <name evidence="5" type="primary">TRP4</name>
    <name evidence="5" type="ORF">MPSI1_000804</name>
</gene>
<evidence type="ECO:0000313" key="6">
    <source>
        <dbReference type="Proteomes" id="UP001214628"/>
    </source>
</evidence>
<dbReference type="SUPFAM" id="SSF52418">
    <property type="entry name" value="Nucleoside phosphorylase/phosphoribosyltransferase catalytic domain"/>
    <property type="match status" value="1"/>
</dbReference>
<feature type="chain" id="PRO_5042212129" evidence="3">
    <location>
        <begin position="28"/>
        <end position="413"/>
    </location>
</feature>
<accession>A0AAF0JD90</accession>
<dbReference type="Pfam" id="PF00591">
    <property type="entry name" value="Glycos_transf_3"/>
    <property type="match status" value="1"/>
</dbReference>